<protein>
    <recommendedName>
        <fullName evidence="1">Peptidoglycan recognition protein family domain-containing protein</fullName>
    </recommendedName>
</protein>
<evidence type="ECO:0000259" key="1">
    <source>
        <dbReference type="SMART" id="SM00701"/>
    </source>
</evidence>
<keyword evidence="3" id="KW-1185">Reference proteome</keyword>
<organism evidence="2 3">
    <name type="scientific">Leptidea sinapis</name>
    <dbReference type="NCBI Taxonomy" id="189913"/>
    <lineage>
        <taxon>Eukaryota</taxon>
        <taxon>Metazoa</taxon>
        <taxon>Ecdysozoa</taxon>
        <taxon>Arthropoda</taxon>
        <taxon>Hexapoda</taxon>
        <taxon>Insecta</taxon>
        <taxon>Pterygota</taxon>
        <taxon>Neoptera</taxon>
        <taxon>Endopterygota</taxon>
        <taxon>Lepidoptera</taxon>
        <taxon>Glossata</taxon>
        <taxon>Ditrysia</taxon>
        <taxon>Papilionoidea</taxon>
        <taxon>Pieridae</taxon>
        <taxon>Dismorphiinae</taxon>
        <taxon>Leptidea</taxon>
    </lineage>
</organism>
<name>A0A5E4QX36_9NEOP</name>
<dbReference type="Gene3D" id="3.40.80.10">
    <property type="entry name" value="Peptidoglycan recognition protein-like"/>
    <property type="match status" value="1"/>
</dbReference>
<dbReference type="EMBL" id="FZQP02006332">
    <property type="protein sequence ID" value="VVD02749.1"/>
    <property type="molecule type" value="Genomic_DNA"/>
</dbReference>
<feature type="domain" description="Peptidoglycan recognition protein family" evidence="1">
    <location>
        <begin position="30"/>
        <end position="167"/>
    </location>
</feature>
<gene>
    <name evidence="2" type="ORF">LSINAPIS_LOCUS12904</name>
</gene>
<dbReference type="InterPro" id="IPR006619">
    <property type="entry name" value="PGRP_domain_met/bac"/>
</dbReference>
<dbReference type="GO" id="GO:0008270">
    <property type="term" value="F:zinc ion binding"/>
    <property type="evidence" value="ECO:0007669"/>
    <property type="project" value="InterPro"/>
</dbReference>
<dbReference type="Proteomes" id="UP000324832">
    <property type="component" value="Unassembled WGS sequence"/>
</dbReference>
<proteinExistence type="predicted"/>
<dbReference type="InterPro" id="IPR036505">
    <property type="entry name" value="Amidase/PGRP_sf"/>
</dbReference>
<dbReference type="SUPFAM" id="SSF55846">
    <property type="entry name" value="N-acetylmuramoyl-L-alanine amidase-like"/>
    <property type="match status" value="1"/>
</dbReference>
<evidence type="ECO:0000313" key="3">
    <source>
        <dbReference type="Proteomes" id="UP000324832"/>
    </source>
</evidence>
<dbReference type="GO" id="GO:0009253">
    <property type="term" value="P:peptidoglycan catabolic process"/>
    <property type="evidence" value="ECO:0007669"/>
    <property type="project" value="InterPro"/>
</dbReference>
<accession>A0A5E4QX36</accession>
<dbReference type="SMART" id="SM00701">
    <property type="entry name" value="PGRP"/>
    <property type="match status" value="1"/>
</dbReference>
<dbReference type="AlphaFoldDB" id="A0A5E4QX36"/>
<evidence type="ECO:0000313" key="2">
    <source>
        <dbReference type="EMBL" id="VVD02749.1"/>
    </source>
</evidence>
<dbReference type="GO" id="GO:0008745">
    <property type="term" value="F:N-acetylmuramoyl-L-alanine amidase activity"/>
    <property type="evidence" value="ECO:0007669"/>
    <property type="project" value="InterPro"/>
</dbReference>
<sequence length="192" mass="21056">MILTRSKRKTKGVFKTTFDNSSYLFLMQPSLLAPVGQFRTAPRHDDVLSTETYEQTPLLGLTNLGSSPQTSATILAVGTAVYRVVNNTKLSYNFLVSSTGVVLEAFGWQRSPVFSELSVLVIACIGNFNQSAPTHIQVESVARLAAYAVSSGHLVPGYSVLVGTGMPQPPRLLQRLLLLPTWKNKMSYKVYD</sequence>
<reference evidence="2 3" key="1">
    <citation type="submission" date="2017-07" db="EMBL/GenBank/DDBJ databases">
        <authorList>
            <person name="Talla V."/>
            <person name="Backstrom N."/>
        </authorList>
    </citation>
    <scope>NUCLEOTIDE SEQUENCE [LARGE SCALE GENOMIC DNA]</scope>
</reference>